<dbReference type="STRING" id="1316194.A0A1Q5TB28"/>
<protein>
    <recommendedName>
        <fullName evidence="2">deoxyribose-phosphate aldolase</fullName>
        <ecNumber evidence="2">4.1.2.4</ecNumber>
    </recommendedName>
    <alternativeName>
        <fullName evidence="6">2-deoxy-D-ribose 5-phosphate aldolase</fullName>
    </alternativeName>
</protein>
<reference evidence="9 10" key="1">
    <citation type="submission" date="2016-10" db="EMBL/GenBank/DDBJ databases">
        <title>Genome sequence of the ascomycete fungus Penicillium subrubescens.</title>
        <authorList>
            <person name="De Vries R.P."/>
            <person name="Peng M."/>
            <person name="Dilokpimol A."/>
            <person name="Hilden K."/>
            <person name="Makela M.R."/>
            <person name="Grigoriev I."/>
            <person name="Riley R."/>
            <person name="Granchi Z."/>
        </authorList>
    </citation>
    <scope>NUCLEOTIDE SEQUENCE [LARGE SCALE GENOMIC DNA]</scope>
    <source>
        <strain evidence="9 10">CBS 132785</strain>
    </source>
</reference>
<keyword evidence="10" id="KW-1185">Reference proteome</keyword>
<dbReference type="AlphaFoldDB" id="A0A1Q5TB28"/>
<evidence type="ECO:0000256" key="5">
    <source>
        <dbReference type="ARBA" id="ARBA00023270"/>
    </source>
</evidence>
<keyword evidence="3" id="KW-0963">Cytoplasm</keyword>
<dbReference type="Proteomes" id="UP000186955">
    <property type="component" value="Unassembled WGS sequence"/>
</dbReference>
<dbReference type="InterPro" id="IPR013785">
    <property type="entry name" value="Aldolase_TIM"/>
</dbReference>
<keyword evidence="4" id="KW-0456">Lyase</keyword>
<dbReference type="SUPFAM" id="SSF51569">
    <property type="entry name" value="Aldolase"/>
    <property type="match status" value="1"/>
</dbReference>
<dbReference type="InterPro" id="IPR002915">
    <property type="entry name" value="DeoC/FbaB/LacD_aldolase"/>
</dbReference>
<dbReference type="NCBIfam" id="TIGR00126">
    <property type="entry name" value="deoC"/>
    <property type="match status" value="1"/>
</dbReference>
<name>A0A1Q5TB28_9EURO</name>
<dbReference type="GO" id="GO:0004139">
    <property type="term" value="F:deoxyribose-phosphate aldolase activity"/>
    <property type="evidence" value="ECO:0007669"/>
    <property type="project" value="UniProtKB-EC"/>
</dbReference>
<evidence type="ECO:0000256" key="4">
    <source>
        <dbReference type="ARBA" id="ARBA00023239"/>
    </source>
</evidence>
<dbReference type="PANTHER" id="PTHR10889">
    <property type="entry name" value="DEOXYRIBOSE-PHOSPHATE ALDOLASE"/>
    <property type="match status" value="1"/>
</dbReference>
<dbReference type="PIRSF" id="PIRSF001357">
    <property type="entry name" value="DeoC"/>
    <property type="match status" value="1"/>
</dbReference>
<accession>A0A1Q5TB28</accession>
<dbReference type="FunFam" id="3.20.20.70:FF:000044">
    <property type="entry name" value="Deoxyribose-phosphate aldolase"/>
    <property type="match status" value="1"/>
</dbReference>
<evidence type="ECO:0000256" key="6">
    <source>
        <dbReference type="ARBA" id="ARBA00032755"/>
    </source>
</evidence>
<evidence type="ECO:0000256" key="2">
    <source>
        <dbReference type="ARBA" id="ARBA00012515"/>
    </source>
</evidence>
<organism evidence="9 10">
    <name type="scientific">Penicillium subrubescens</name>
    <dbReference type="NCBI Taxonomy" id="1316194"/>
    <lineage>
        <taxon>Eukaryota</taxon>
        <taxon>Fungi</taxon>
        <taxon>Dikarya</taxon>
        <taxon>Ascomycota</taxon>
        <taxon>Pezizomycotina</taxon>
        <taxon>Eurotiomycetes</taxon>
        <taxon>Eurotiomycetidae</taxon>
        <taxon>Eurotiales</taxon>
        <taxon>Aspergillaceae</taxon>
        <taxon>Penicillium</taxon>
    </lineage>
</organism>
<dbReference type="HAMAP" id="MF_00114">
    <property type="entry name" value="DeoC_type1"/>
    <property type="match status" value="1"/>
</dbReference>
<evidence type="ECO:0000256" key="8">
    <source>
        <dbReference type="PIRSR" id="PIRSR001357-50"/>
    </source>
</evidence>
<dbReference type="EC" id="4.1.2.4" evidence="2"/>
<evidence type="ECO:0000313" key="10">
    <source>
        <dbReference type="Proteomes" id="UP000186955"/>
    </source>
</evidence>
<dbReference type="InterPro" id="IPR028581">
    <property type="entry name" value="DeoC_typeI"/>
</dbReference>
<dbReference type="SMART" id="SM01133">
    <property type="entry name" value="DeoC"/>
    <property type="match status" value="1"/>
</dbReference>
<dbReference type="GO" id="GO:0016052">
    <property type="term" value="P:carbohydrate catabolic process"/>
    <property type="evidence" value="ECO:0007669"/>
    <property type="project" value="TreeGrafter"/>
</dbReference>
<evidence type="ECO:0000313" key="9">
    <source>
        <dbReference type="EMBL" id="OKO97413.1"/>
    </source>
</evidence>
<feature type="active site" description="Schiff-base intermediate with acetaldehyde" evidence="8">
    <location>
        <position position="191"/>
    </location>
</feature>
<dbReference type="GO" id="GO:0009264">
    <property type="term" value="P:deoxyribonucleotide catabolic process"/>
    <property type="evidence" value="ECO:0007669"/>
    <property type="project" value="InterPro"/>
</dbReference>
<evidence type="ECO:0000256" key="1">
    <source>
        <dbReference type="ARBA" id="ARBA00010936"/>
    </source>
</evidence>
<dbReference type="CDD" id="cd00959">
    <property type="entry name" value="DeoC"/>
    <property type="match status" value="1"/>
</dbReference>
<comment type="catalytic activity">
    <reaction evidence="7">
        <text>2-deoxy-D-ribose 5-phosphate = D-glyceraldehyde 3-phosphate + acetaldehyde</text>
        <dbReference type="Rhea" id="RHEA:12821"/>
        <dbReference type="ChEBI" id="CHEBI:15343"/>
        <dbReference type="ChEBI" id="CHEBI:59776"/>
        <dbReference type="ChEBI" id="CHEBI:62877"/>
        <dbReference type="EC" id="4.1.2.4"/>
    </reaction>
</comment>
<gene>
    <name evidence="9" type="ORF">PENSUB_10207</name>
</gene>
<proteinExistence type="inferred from homology"/>
<dbReference type="GO" id="GO:0046386">
    <property type="term" value="P:deoxyribose phosphate catabolic process"/>
    <property type="evidence" value="ECO:0007669"/>
    <property type="project" value="UniProtKB-UniPathway"/>
</dbReference>
<feature type="active site" description="Proton donor/acceptor" evidence="8">
    <location>
        <position position="223"/>
    </location>
</feature>
<dbReference type="EMBL" id="MNBE01000695">
    <property type="protein sequence ID" value="OKO97413.1"/>
    <property type="molecule type" value="Genomic_DNA"/>
</dbReference>
<dbReference type="UniPathway" id="UPA00002">
    <property type="reaction ID" value="UER00468"/>
</dbReference>
<dbReference type="OrthoDB" id="70823at2759"/>
<evidence type="ECO:0000256" key="3">
    <source>
        <dbReference type="ARBA" id="ARBA00022490"/>
    </source>
</evidence>
<dbReference type="InterPro" id="IPR011343">
    <property type="entry name" value="DeoC"/>
</dbReference>
<evidence type="ECO:0000256" key="7">
    <source>
        <dbReference type="ARBA" id="ARBA00048791"/>
    </source>
</evidence>
<dbReference type="GO" id="GO:0005737">
    <property type="term" value="C:cytoplasm"/>
    <property type="evidence" value="ECO:0007669"/>
    <property type="project" value="InterPro"/>
</dbReference>
<dbReference type="PANTHER" id="PTHR10889:SF1">
    <property type="entry name" value="DEOXYRIBOSE-PHOSPHATE ALDOLASE"/>
    <property type="match status" value="1"/>
</dbReference>
<comment type="caution">
    <text evidence="9">The sequence shown here is derived from an EMBL/GenBank/DDBJ whole genome shotgun (WGS) entry which is preliminary data.</text>
</comment>
<comment type="similarity">
    <text evidence="1">Belongs to the DeoC/FbaB aldolase family. DeoC type 1 subfamily.</text>
</comment>
<sequence length="272" mass="29030">MPKPNMSSIPSTDAEWTAAISSLKERGPERPLSPPACPLHIQAMIDHTLLKVPTEPEQIDVLCQEARENGFATVCVRLNFVAQAATNLKNTPNVGVACVVGFHEGTYDTQDKVKEALEAVAQGARELDMVINYPKLKNGEYTAVYNDILAVRRAAPAPVLLKAIIEASELDRDQIIAATIISCMAGVDYVKTSTGYKGPATMDHIMTMRIAAEAAGYPNIGIKASGGIRNARDALRMVKAGATRIGASAGVSIARELEDGEITEQGASHAVY</sequence>
<dbReference type="Pfam" id="PF01791">
    <property type="entry name" value="DeoC"/>
    <property type="match status" value="1"/>
</dbReference>
<dbReference type="Gene3D" id="3.20.20.70">
    <property type="entry name" value="Aldolase class I"/>
    <property type="match status" value="1"/>
</dbReference>
<keyword evidence="5 8" id="KW-0704">Schiff base</keyword>